<evidence type="ECO:0000313" key="2">
    <source>
        <dbReference type="EMBL" id="GCC16696.1"/>
    </source>
</evidence>
<gene>
    <name evidence="2" type="ORF">chiPu_0022597</name>
</gene>
<dbReference type="EMBL" id="BEZZ01009157">
    <property type="protein sequence ID" value="GCC16696.1"/>
    <property type="molecule type" value="Genomic_DNA"/>
</dbReference>
<evidence type="ECO:0000313" key="3">
    <source>
        <dbReference type="Proteomes" id="UP000287033"/>
    </source>
</evidence>
<feature type="non-terminal residue" evidence="2">
    <location>
        <position position="31"/>
    </location>
</feature>
<feature type="region of interest" description="Disordered" evidence="1">
    <location>
        <begin position="1"/>
        <end position="31"/>
    </location>
</feature>
<dbReference type="AlphaFoldDB" id="A0A401RF25"/>
<keyword evidence="3" id="KW-1185">Reference proteome</keyword>
<organism evidence="2 3">
    <name type="scientific">Chiloscyllium punctatum</name>
    <name type="common">Brownbanded bambooshark</name>
    <name type="synonym">Hemiscyllium punctatum</name>
    <dbReference type="NCBI Taxonomy" id="137246"/>
    <lineage>
        <taxon>Eukaryota</taxon>
        <taxon>Metazoa</taxon>
        <taxon>Chordata</taxon>
        <taxon>Craniata</taxon>
        <taxon>Vertebrata</taxon>
        <taxon>Chondrichthyes</taxon>
        <taxon>Elasmobranchii</taxon>
        <taxon>Galeomorphii</taxon>
        <taxon>Galeoidea</taxon>
        <taxon>Orectolobiformes</taxon>
        <taxon>Hemiscylliidae</taxon>
        <taxon>Chiloscyllium</taxon>
    </lineage>
</organism>
<comment type="caution">
    <text evidence="2">The sequence shown here is derived from an EMBL/GenBank/DDBJ whole genome shotgun (WGS) entry which is preliminary data.</text>
</comment>
<proteinExistence type="predicted"/>
<reference evidence="2 3" key="1">
    <citation type="journal article" date="2018" name="Nat. Ecol. Evol.">
        <title>Shark genomes provide insights into elasmobranch evolution and the origin of vertebrates.</title>
        <authorList>
            <person name="Hara Y"/>
            <person name="Yamaguchi K"/>
            <person name="Onimaru K"/>
            <person name="Kadota M"/>
            <person name="Koyanagi M"/>
            <person name="Keeley SD"/>
            <person name="Tatsumi K"/>
            <person name="Tanaka K"/>
            <person name="Motone F"/>
            <person name="Kageyama Y"/>
            <person name="Nozu R"/>
            <person name="Adachi N"/>
            <person name="Nishimura O"/>
            <person name="Nakagawa R"/>
            <person name="Tanegashima C"/>
            <person name="Kiyatake I"/>
            <person name="Matsumoto R"/>
            <person name="Murakumo K"/>
            <person name="Nishida K"/>
            <person name="Terakita A"/>
            <person name="Kuratani S"/>
            <person name="Sato K"/>
            <person name="Hyodo S Kuraku.S."/>
        </authorList>
    </citation>
    <scope>NUCLEOTIDE SEQUENCE [LARGE SCALE GENOMIC DNA]</scope>
</reference>
<dbReference type="Proteomes" id="UP000287033">
    <property type="component" value="Unassembled WGS sequence"/>
</dbReference>
<sequence length="31" mass="3397">MGVPDVEEEGGDDDAPQEQVHNTFNTPQAIR</sequence>
<accession>A0A401RF25</accession>
<name>A0A401RF25_CHIPU</name>
<feature type="compositionally biased region" description="Acidic residues" evidence="1">
    <location>
        <begin position="1"/>
        <end position="16"/>
    </location>
</feature>
<protein>
    <submittedName>
        <fullName evidence="2">Uncharacterized protein</fullName>
    </submittedName>
</protein>
<evidence type="ECO:0000256" key="1">
    <source>
        <dbReference type="SAM" id="MobiDB-lite"/>
    </source>
</evidence>
<feature type="compositionally biased region" description="Polar residues" evidence="1">
    <location>
        <begin position="19"/>
        <end position="31"/>
    </location>
</feature>